<name>A0A6J7CXL1_9ZZZZ</name>
<sequence length="96" mass="10255">MTSFHVDAHALDGAATHIARTIESIHTDIASLTGQLRGLDGSWSGPAALAFAGVVDEWMSASTRVTESLSDIGTALRQIQTHYLETEQANVHILGR</sequence>
<dbReference type="Gene3D" id="1.10.287.1060">
    <property type="entry name" value="ESAT-6-like"/>
    <property type="match status" value="1"/>
</dbReference>
<organism evidence="1">
    <name type="scientific">freshwater metagenome</name>
    <dbReference type="NCBI Taxonomy" id="449393"/>
    <lineage>
        <taxon>unclassified sequences</taxon>
        <taxon>metagenomes</taxon>
        <taxon>ecological metagenomes</taxon>
    </lineage>
</organism>
<dbReference type="AlphaFoldDB" id="A0A6J7CXL1"/>
<dbReference type="EMBL" id="CAFBLF010000062">
    <property type="protein sequence ID" value="CAB4863532.1"/>
    <property type="molecule type" value="Genomic_DNA"/>
</dbReference>
<dbReference type="InterPro" id="IPR036689">
    <property type="entry name" value="ESAT-6-like_sf"/>
</dbReference>
<dbReference type="NCBIfam" id="TIGR03930">
    <property type="entry name" value="WXG100_ESAT6"/>
    <property type="match status" value="1"/>
</dbReference>
<dbReference type="Pfam" id="PF06013">
    <property type="entry name" value="WXG100"/>
    <property type="match status" value="1"/>
</dbReference>
<gene>
    <name evidence="1" type="ORF">UFOPK3339_00526</name>
</gene>
<evidence type="ECO:0000313" key="1">
    <source>
        <dbReference type="EMBL" id="CAB4863532.1"/>
    </source>
</evidence>
<accession>A0A6J7CXL1</accession>
<dbReference type="SUPFAM" id="SSF140453">
    <property type="entry name" value="EsxAB dimer-like"/>
    <property type="match status" value="1"/>
</dbReference>
<reference evidence="1" key="1">
    <citation type="submission" date="2020-05" db="EMBL/GenBank/DDBJ databases">
        <authorList>
            <person name="Chiriac C."/>
            <person name="Salcher M."/>
            <person name="Ghai R."/>
            <person name="Kavagutti S V."/>
        </authorList>
    </citation>
    <scope>NUCLEOTIDE SEQUENCE</scope>
</reference>
<protein>
    <submittedName>
        <fullName evidence="1">Unannotated protein</fullName>
    </submittedName>
</protein>
<proteinExistence type="predicted"/>
<dbReference type="InterPro" id="IPR010310">
    <property type="entry name" value="T7SS_ESAT-6-like"/>
</dbReference>